<evidence type="ECO:0000259" key="4">
    <source>
        <dbReference type="Pfam" id="PF06722"/>
    </source>
</evidence>
<dbReference type="FunFam" id="3.40.50.2000:FF:000009">
    <property type="entry name" value="Sterol 3-beta-glucosyltransferase UGT80A2"/>
    <property type="match status" value="1"/>
</dbReference>
<keyword evidence="1" id="KW-0808">Transferase</keyword>
<dbReference type="CDD" id="cd03784">
    <property type="entry name" value="GT1_Gtf-like"/>
    <property type="match status" value="1"/>
</dbReference>
<dbReference type="InParanoid" id="A0A1V8STY8"/>
<reference evidence="6" key="1">
    <citation type="submission" date="2017-03" db="EMBL/GenBank/DDBJ databases">
        <title>Genomes of endolithic fungi from Antarctica.</title>
        <authorList>
            <person name="Coleine C."/>
            <person name="Masonjones S."/>
            <person name="Stajich J.E."/>
        </authorList>
    </citation>
    <scope>NUCLEOTIDE SEQUENCE [LARGE SCALE GENOMIC DNA]</scope>
    <source>
        <strain evidence="6">CCFEE 5527</strain>
    </source>
</reference>
<evidence type="ECO:0000256" key="1">
    <source>
        <dbReference type="ARBA" id="ARBA00022679"/>
    </source>
</evidence>
<feature type="domain" description="Erythromycin biosynthesis protein CIII-like C-terminal" evidence="4">
    <location>
        <begin position="444"/>
        <end position="547"/>
    </location>
</feature>
<dbReference type="GO" id="GO:0016906">
    <property type="term" value="F:sterol 3-beta-glucosyltransferase activity"/>
    <property type="evidence" value="ECO:0007669"/>
    <property type="project" value="UniProtKB-ARBA"/>
</dbReference>
<feature type="compositionally biased region" description="Low complexity" evidence="2">
    <location>
        <begin position="665"/>
        <end position="678"/>
    </location>
</feature>
<organism evidence="5 6">
    <name type="scientific">Cryoendolithus antarcticus</name>
    <dbReference type="NCBI Taxonomy" id="1507870"/>
    <lineage>
        <taxon>Eukaryota</taxon>
        <taxon>Fungi</taxon>
        <taxon>Dikarya</taxon>
        <taxon>Ascomycota</taxon>
        <taxon>Pezizomycotina</taxon>
        <taxon>Dothideomycetes</taxon>
        <taxon>Dothideomycetidae</taxon>
        <taxon>Cladosporiales</taxon>
        <taxon>Cladosporiaceae</taxon>
        <taxon>Cryoendolithus</taxon>
    </lineage>
</organism>
<dbReference type="GO" id="GO:0005975">
    <property type="term" value="P:carbohydrate metabolic process"/>
    <property type="evidence" value="ECO:0007669"/>
    <property type="project" value="InterPro"/>
</dbReference>
<dbReference type="STRING" id="1507870.A0A1V8STY8"/>
<dbReference type="AlphaFoldDB" id="A0A1V8STY8"/>
<dbReference type="Gene3D" id="3.40.50.2000">
    <property type="entry name" value="Glycogen Phosphorylase B"/>
    <property type="match status" value="2"/>
</dbReference>
<feature type="region of interest" description="Disordered" evidence="2">
    <location>
        <begin position="662"/>
        <end position="716"/>
    </location>
</feature>
<dbReference type="EMBL" id="NAJO01000027">
    <property type="protein sequence ID" value="OQO02657.1"/>
    <property type="molecule type" value="Genomic_DNA"/>
</dbReference>
<sequence length="1003" mass="109656">MTRRAHSEKNGPDSTQPNRHDYDLSRQQTDAASFRTEFSQEAINPLEADDDEKAPPAYGDTDGDLHVNQDGLDTSVRVTDDGRINIRINQLNRRLSQILTPTLRQTAADLQDAALPSPDADTLKPPSLNVVIQVVGSRGDVQPFVALGKVLKETYGHRVRLATHPNFHRFVEDHGLEFFNIGGDPAKLMAYMVKNPALMPGIRTLVSGDIGERRRDVGEYIQGCWRSCYEAGNGMQDNASEDDPRPFVADCIIANPPSFAHIHCAEKLGIPVHIMFTMPYSPTQFYSHPLANIQSSNADPQATNYISYAMIEVMSWQGVGDVINRFRAKCLGLDPVSVTWAPGMLQRLKIPHTYFWSPALVPKPKDWASHISVPGFAFLETPAYQPAADLERFLESGPIPIYIGFGSIVLEDPDAMTKLVFEAVKLTGQRVLLSKGWGGMGGMSVPESVFMLEDVPHDWLFRRVSCVVHHGGAGTTAAGIAAGRPTLVVPFFGDQHFWGAMIARAGAGPRPIPHKRLNAAGLSEAIGFCLLPATMQRAKELAGKIASERGTETGAQSFHQHLNIDRLRCTLSPERVATWRIRRTKVRLSAFAACTLVNEHLLDFKDLKLYRSREYETDEGPWDPISGGFVAACGAFSDMGMGLAEMPTETYKAARVGYKSKQGRSKASASTTSSDQASLNGENGDMKLPDTSSGTSIASSKSKRKQSDRLRHTSAHAGKGLGRFTKALVQSPMDVAMGLTKGSNNVARLWGDDTVRPNYQVHDFSSGATAAGKGFGLGLYDGISGLVMQPLRGAQQEGVGGFFKGMGKGMGGMLTKPTAGAVGVLGYTMKGVHKGMQNLYRDNVESHIVASRTAQGYEDWRQSSDTEKRNVIARWELAEKFLKKKQSPDDMMQDALKAHRMDTIGHHSVTSVGTDEIESASFAGRTSPMTIASVSRTSSETIEADQKHRSSFDQASRLTEDADYNDPEMQEALRLSMQGTSYSSEDMLLGDDLREAIRRSLLP</sequence>
<evidence type="ECO:0000256" key="2">
    <source>
        <dbReference type="SAM" id="MobiDB-lite"/>
    </source>
</evidence>
<feature type="region of interest" description="Disordered" evidence="2">
    <location>
        <begin position="1"/>
        <end position="66"/>
    </location>
</feature>
<proteinExistence type="predicted"/>
<evidence type="ECO:0000313" key="6">
    <source>
        <dbReference type="Proteomes" id="UP000192596"/>
    </source>
</evidence>
<dbReference type="InterPro" id="IPR004276">
    <property type="entry name" value="GlycoTrans_28_N"/>
</dbReference>
<feature type="compositionally biased region" description="Low complexity" evidence="2">
    <location>
        <begin position="691"/>
        <end position="700"/>
    </location>
</feature>
<feature type="compositionally biased region" description="Polar residues" evidence="2">
    <location>
        <begin position="931"/>
        <end position="941"/>
    </location>
</feature>
<protein>
    <submittedName>
        <fullName evidence="5">Uncharacterized protein</fullName>
    </submittedName>
</protein>
<accession>A0A1V8STY8</accession>
<dbReference type="FunFam" id="3.40.50.2000:FF:000100">
    <property type="entry name" value="Glycosyltransferase family 1 protein"/>
    <property type="match status" value="1"/>
</dbReference>
<feature type="compositionally biased region" description="Polar residues" evidence="2">
    <location>
        <begin position="25"/>
        <end position="42"/>
    </location>
</feature>
<dbReference type="OrthoDB" id="5835829at2759"/>
<dbReference type="InterPro" id="IPR010610">
    <property type="entry name" value="EryCIII-like_C"/>
</dbReference>
<name>A0A1V8STY8_9PEZI</name>
<keyword evidence="6" id="KW-1185">Reference proteome</keyword>
<evidence type="ECO:0000313" key="5">
    <source>
        <dbReference type="EMBL" id="OQO02657.1"/>
    </source>
</evidence>
<comment type="caution">
    <text evidence="5">The sequence shown here is derived from an EMBL/GenBank/DDBJ whole genome shotgun (WGS) entry which is preliminary data.</text>
</comment>
<dbReference type="SUPFAM" id="SSF53756">
    <property type="entry name" value="UDP-Glycosyltransferase/glycogen phosphorylase"/>
    <property type="match status" value="1"/>
</dbReference>
<feature type="domain" description="Glycosyltransferase family 28 N-terminal" evidence="3">
    <location>
        <begin position="130"/>
        <end position="192"/>
    </location>
</feature>
<dbReference type="Pfam" id="PF03033">
    <property type="entry name" value="Glyco_transf_28"/>
    <property type="match status" value="1"/>
</dbReference>
<evidence type="ECO:0000259" key="3">
    <source>
        <dbReference type="Pfam" id="PF03033"/>
    </source>
</evidence>
<dbReference type="PANTHER" id="PTHR48050:SF13">
    <property type="entry name" value="STEROL 3-BETA-GLUCOSYLTRANSFERASE UGT80A2"/>
    <property type="match status" value="1"/>
</dbReference>
<dbReference type="Pfam" id="PF06722">
    <property type="entry name" value="EryCIII-like_C"/>
    <property type="match status" value="1"/>
</dbReference>
<feature type="compositionally biased region" description="Basic and acidic residues" evidence="2">
    <location>
        <begin position="1"/>
        <end position="11"/>
    </location>
</feature>
<gene>
    <name evidence="5" type="ORF">B0A48_12186</name>
</gene>
<dbReference type="InterPro" id="IPR050426">
    <property type="entry name" value="Glycosyltransferase_28"/>
</dbReference>
<feature type="region of interest" description="Disordered" evidence="2">
    <location>
        <begin position="931"/>
        <end position="966"/>
    </location>
</feature>
<dbReference type="InterPro" id="IPR002213">
    <property type="entry name" value="UDP_glucos_trans"/>
</dbReference>
<dbReference type="Proteomes" id="UP000192596">
    <property type="component" value="Unassembled WGS sequence"/>
</dbReference>
<dbReference type="PANTHER" id="PTHR48050">
    <property type="entry name" value="STEROL 3-BETA-GLUCOSYLTRANSFERASE"/>
    <property type="match status" value="1"/>
</dbReference>